<evidence type="ECO:0000313" key="3">
    <source>
        <dbReference type="Proteomes" id="UP000309668"/>
    </source>
</evidence>
<organism evidence="2 3">
    <name type="scientific">Qipengyuania marisflavi</name>
    <dbReference type="NCBI Taxonomy" id="2486356"/>
    <lineage>
        <taxon>Bacteria</taxon>
        <taxon>Pseudomonadati</taxon>
        <taxon>Pseudomonadota</taxon>
        <taxon>Alphaproteobacteria</taxon>
        <taxon>Sphingomonadales</taxon>
        <taxon>Erythrobacteraceae</taxon>
        <taxon>Qipengyuania</taxon>
    </lineage>
</organism>
<dbReference type="SUPFAM" id="SSF74653">
    <property type="entry name" value="TolA/TonB C-terminal domain"/>
    <property type="match status" value="1"/>
</dbReference>
<sequence length="224" mass="24308">MIGIILGVLAMLATGPVKSEAKGSPSRWVLASDLSAIDSTSASTIFEIVIDDKGRPIRCAIVVESGSDDLDRAVCNAILKRARFKPAKDIEGTPVYSIRRDKVIWKPQAYGSNSHIDNADVMLSSSEIEVESPIFAEIIVTLNPVANQTACHVTDTSGDQKLDELACSIIKQPEFSAPLTDNSGNYVRGLRSWLIAFTHGPTTELQITLGTETDVRVVKRRALR</sequence>
<feature type="domain" description="TonB C-terminal" evidence="1">
    <location>
        <begin position="43"/>
        <end position="96"/>
    </location>
</feature>
<comment type="caution">
    <text evidence="2">The sequence shown here is derived from an EMBL/GenBank/DDBJ whole genome shotgun (WGS) entry which is preliminary data.</text>
</comment>
<dbReference type="Pfam" id="PF03544">
    <property type="entry name" value="TonB_C"/>
    <property type="match status" value="1"/>
</dbReference>
<dbReference type="Gene3D" id="3.30.1150.10">
    <property type="match status" value="1"/>
</dbReference>
<keyword evidence="3" id="KW-1185">Reference proteome</keyword>
<gene>
    <name evidence="2" type="ORF">FEV51_04185</name>
</gene>
<dbReference type="OrthoDB" id="7585155at2"/>
<proteinExistence type="predicted"/>
<evidence type="ECO:0000259" key="1">
    <source>
        <dbReference type="Pfam" id="PF03544"/>
    </source>
</evidence>
<accession>A0A5S3PA40</accession>
<dbReference type="Proteomes" id="UP000309668">
    <property type="component" value="Unassembled WGS sequence"/>
</dbReference>
<reference evidence="2 3" key="1">
    <citation type="submission" date="2019-05" db="EMBL/GenBank/DDBJ databases">
        <title>Erythrobacter marisflavi sp. nov., isolated from isolated from water of an estuary environment.</title>
        <authorList>
            <person name="Yoon J.-H."/>
        </authorList>
    </citation>
    <scope>NUCLEOTIDE SEQUENCE [LARGE SCALE GENOMIC DNA]</scope>
    <source>
        <strain evidence="2 3">KEM-5</strain>
    </source>
</reference>
<dbReference type="InterPro" id="IPR037682">
    <property type="entry name" value="TonB_C"/>
</dbReference>
<name>A0A5S3PA40_9SPHN</name>
<dbReference type="AlphaFoldDB" id="A0A5S3PA40"/>
<dbReference type="GO" id="GO:0055085">
    <property type="term" value="P:transmembrane transport"/>
    <property type="evidence" value="ECO:0007669"/>
    <property type="project" value="InterPro"/>
</dbReference>
<protein>
    <recommendedName>
        <fullName evidence="1">TonB C-terminal domain-containing protein</fullName>
    </recommendedName>
</protein>
<evidence type="ECO:0000313" key="2">
    <source>
        <dbReference type="EMBL" id="TMM50379.1"/>
    </source>
</evidence>
<dbReference type="RefSeq" id="WP_138616136.1">
    <property type="nucleotide sequence ID" value="NZ_VCAO01000001.1"/>
</dbReference>
<dbReference type="EMBL" id="VCAO01000001">
    <property type="protein sequence ID" value="TMM50379.1"/>
    <property type="molecule type" value="Genomic_DNA"/>
</dbReference>